<sequence length="104" mass="11309">MVLLLMGVVSTGLPASCPHITKHPAQLVFNNGCICYHQHTSRRRIEAKILTHRQQTLHCGMKIEGSGLKNAESVLGRGPNLGQPRHFPASVRAVACTAMSCGFY</sequence>
<feature type="signal peptide" evidence="1">
    <location>
        <begin position="1"/>
        <end position="15"/>
    </location>
</feature>
<evidence type="ECO:0000313" key="2">
    <source>
        <dbReference type="EMBL" id="AQM32746.1"/>
    </source>
</evidence>
<dbReference type="EMBL" id="KY357513">
    <property type="protein sequence ID" value="AQM32746.1"/>
    <property type="molecule type" value="Genomic_DNA"/>
</dbReference>
<proteinExistence type="predicted"/>
<dbReference type="AlphaFoldDB" id="A0A1Q1M943"/>
<organism evidence="2">
    <name type="scientific">Agaricus bisporus</name>
    <name type="common">White button mushroom</name>
    <dbReference type="NCBI Taxonomy" id="5341"/>
    <lineage>
        <taxon>Eukaryota</taxon>
        <taxon>Fungi</taxon>
        <taxon>Dikarya</taxon>
        <taxon>Basidiomycota</taxon>
        <taxon>Agaricomycotina</taxon>
        <taxon>Agaricomycetes</taxon>
        <taxon>Agaricomycetidae</taxon>
        <taxon>Agaricales</taxon>
        <taxon>Agaricineae</taxon>
        <taxon>Agaricaceae</taxon>
        <taxon>Agaricus</taxon>
    </lineage>
</organism>
<evidence type="ECO:0008006" key="3">
    <source>
        <dbReference type="Google" id="ProtNLM"/>
    </source>
</evidence>
<keyword evidence="1" id="KW-0732">Signal</keyword>
<accession>A0A1Q1M943</accession>
<feature type="chain" id="PRO_5012930386" description="Secreted protein" evidence="1">
    <location>
        <begin position="16"/>
        <end position="104"/>
    </location>
</feature>
<evidence type="ECO:0000256" key="1">
    <source>
        <dbReference type="SAM" id="SignalP"/>
    </source>
</evidence>
<reference evidence="2" key="1">
    <citation type="submission" date="2016-12" db="EMBL/GenBank/DDBJ databases">
        <title>Multiple viral infections in Agaricus bisporus - Characterisation of 18 unique RNA viruses and 8 ORFans identified by deep sequencing.</title>
        <authorList>
            <person name="Deakin G."/>
            <person name="Dobbs E."/>
            <person name="Jones I.M."/>
            <person name="Grogan H.M."/>
            <person name="Burton K.S."/>
        </authorList>
    </citation>
    <scope>NUCLEOTIDE SEQUENCE</scope>
    <source>
        <strain evidence="2">003</strain>
    </source>
</reference>
<protein>
    <recommendedName>
        <fullName evidence="3">Secreted protein</fullName>
    </recommendedName>
</protein>
<name>A0A1Q1M943_AGABI</name>